<reference evidence="1 2" key="1">
    <citation type="submission" date="2019-04" db="EMBL/GenBank/DDBJ databases">
        <title>Microbes associate with the intestines of laboratory mice.</title>
        <authorList>
            <person name="Navarre W."/>
            <person name="Wong E."/>
            <person name="Huang K."/>
            <person name="Tropini C."/>
            <person name="Ng K."/>
            <person name="Yu B."/>
        </authorList>
    </citation>
    <scope>NUCLEOTIDE SEQUENCE [LARGE SCALE GENOMIC DNA]</scope>
    <source>
        <strain evidence="1 2">NM26_J9</strain>
    </source>
</reference>
<dbReference type="Proteomes" id="UP000306855">
    <property type="component" value="Unassembled WGS sequence"/>
</dbReference>
<name>A0A4S2EQF8_9LACO</name>
<accession>A0A4S2EQF8</accession>
<dbReference type="Gene3D" id="1.10.246.150">
    <property type="match status" value="1"/>
</dbReference>
<dbReference type="Pfam" id="PF05135">
    <property type="entry name" value="Phage_connect_1"/>
    <property type="match status" value="1"/>
</dbReference>
<dbReference type="InterPro" id="IPR053746">
    <property type="entry name" value="Viral_HT_Connector_Assembly"/>
</dbReference>
<protein>
    <submittedName>
        <fullName evidence="1">Phage head-tail connector protein</fullName>
    </submittedName>
</protein>
<evidence type="ECO:0000313" key="2">
    <source>
        <dbReference type="Proteomes" id="UP000306855"/>
    </source>
</evidence>
<evidence type="ECO:0000313" key="1">
    <source>
        <dbReference type="EMBL" id="TGY56923.1"/>
    </source>
</evidence>
<dbReference type="EMBL" id="SRYK01000004">
    <property type="protein sequence ID" value="TGY56923.1"/>
    <property type="molecule type" value="Genomic_DNA"/>
</dbReference>
<organism evidence="1 2">
    <name type="scientific">Ligilactobacillus murinus</name>
    <dbReference type="NCBI Taxonomy" id="1622"/>
    <lineage>
        <taxon>Bacteria</taxon>
        <taxon>Bacillati</taxon>
        <taxon>Bacillota</taxon>
        <taxon>Bacilli</taxon>
        <taxon>Lactobacillales</taxon>
        <taxon>Lactobacillaceae</taxon>
        <taxon>Ligilactobacillus</taxon>
    </lineage>
</organism>
<gene>
    <name evidence="1" type="ORF">E5340_01615</name>
</gene>
<dbReference type="AlphaFoldDB" id="A0A4S2EQF8"/>
<proteinExistence type="predicted"/>
<dbReference type="RefSeq" id="WP_052006354.1">
    <property type="nucleotide sequence ID" value="NZ_SRYK01000004.1"/>
</dbReference>
<comment type="caution">
    <text evidence="1">The sequence shown here is derived from an EMBL/GenBank/DDBJ whole genome shotgun (WGS) entry which is preliminary data.</text>
</comment>
<sequence length="109" mass="12443">MDVLKNVKQILGFHDDSEDELLQSIIAVITDRLLAKLGGELFEIPKELNYIVVEASISRFNRVNDEGKKSASESDVSATYETDDLAPFLDDIQEWLTRNDGGKRRFMMY</sequence>
<dbReference type="InterPro" id="IPR021146">
    <property type="entry name" value="Phage_gp6-like_head-tail"/>
</dbReference>